<feature type="domain" description="Antitoxin SocA-like Panacea" evidence="1">
    <location>
        <begin position="54"/>
        <end position="162"/>
    </location>
</feature>
<accession>A0A1E2S136</accession>
<comment type="caution">
    <text evidence="2">The sequence shown here is derived from an EMBL/GenBank/DDBJ whole genome shotgun (WGS) entry which is preliminary data.</text>
</comment>
<dbReference type="AlphaFoldDB" id="A0A1E2S136"/>
<dbReference type="EMBL" id="MASI01000002">
    <property type="protein sequence ID" value="ODA68110.1"/>
    <property type="molecule type" value="Genomic_DNA"/>
</dbReference>
<name>A0A1E2S136_9HYPH</name>
<evidence type="ECO:0000259" key="1">
    <source>
        <dbReference type="Pfam" id="PF13274"/>
    </source>
</evidence>
<dbReference type="Pfam" id="PF13274">
    <property type="entry name" value="SocA_Panacea"/>
    <property type="match status" value="1"/>
</dbReference>
<evidence type="ECO:0000313" key="3">
    <source>
        <dbReference type="Proteomes" id="UP000095087"/>
    </source>
</evidence>
<evidence type="ECO:0000313" key="2">
    <source>
        <dbReference type="EMBL" id="ODA68110.1"/>
    </source>
</evidence>
<dbReference type="Proteomes" id="UP000095087">
    <property type="component" value="Unassembled WGS sequence"/>
</dbReference>
<reference evidence="2 3" key="1">
    <citation type="submission" date="2016-07" db="EMBL/GenBank/DDBJ databases">
        <title>Draft genome sequence of Methyloligella halotolerans C2T (VKM B-2706T=CCUG 61687T=DSM 25045T), a halotolerant polyhydroxybutyrate accumulating methylotroph.</title>
        <authorList>
            <person name="Vasilenko O.V."/>
            <person name="Doronina N.V."/>
            <person name="Poroshina M.N."/>
            <person name="Tarlachkov S.V."/>
            <person name="Trotsenko Y.A."/>
        </authorList>
    </citation>
    <scope>NUCLEOTIDE SEQUENCE [LARGE SCALE GENOMIC DNA]</scope>
    <source>
        <strain evidence="2 3">VKM B-2706</strain>
    </source>
</reference>
<gene>
    <name evidence="2" type="ORF">A7A08_01280</name>
</gene>
<proteinExistence type="predicted"/>
<sequence>MILRDREPMTSFEKYDQRALYKIDLPEGQRRLKEAILYVAERCASFRYFGLIKLNKTLWRADFRSFYERGQPVTGRQYQRLEKGPAPVEMPPLLRELGSEGHLEYVSQKYGLVVERRPVAKGRPVLNFFSQEDLDYLDESIAHYEHMTGSESSDESHGIAWKIRKDGEPIPYQAAYFSDKPLSKDKLSELSEQGRAQGWNSK</sequence>
<dbReference type="InterPro" id="IPR025272">
    <property type="entry name" value="SocA_Panacea"/>
</dbReference>
<protein>
    <recommendedName>
        <fullName evidence="1">Antitoxin SocA-like Panacea domain-containing protein</fullName>
    </recommendedName>
</protein>
<dbReference type="STRING" id="1177755.A7A08_01280"/>
<keyword evidence="3" id="KW-1185">Reference proteome</keyword>
<organism evidence="2 3">
    <name type="scientific">Methyloligella halotolerans</name>
    <dbReference type="NCBI Taxonomy" id="1177755"/>
    <lineage>
        <taxon>Bacteria</taxon>
        <taxon>Pseudomonadati</taxon>
        <taxon>Pseudomonadota</taxon>
        <taxon>Alphaproteobacteria</taxon>
        <taxon>Hyphomicrobiales</taxon>
        <taxon>Hyphomicrobiaceae</taxon>
        <taxon>Methyloligella</taxon>
    </lineage>
</organism>